<dbReference type="AlphaFoldDB" id="A0A3M7RGG7"/>
<accession>A0A3M7RGG7</accession>
<dbReference type="EMBL" id="REGN01003485">
    <property type="protein sequence ID" value="RNA22348.1"/>
    <property type="molecule type" value="Genomic_DNA"/>
</dbReference>
<dbReference type="Proteomes" id="UP000276133">
    <property type="component" value="Unassembled WGS sequence"/>
</dbReference>
<comment type="caution">
    <text evidence="1">The sequence shown here is derived from an EMBL/GenBank/DDBJ whole genome shotgun (WGS) entry which is preliminary data.</text>
</comment>
<evidence type="ECO:0000313" key="1">
    <source>
        <dbReference type="EMBL" id="RNA22348.1"/>
    </source>
</evidence>
<name>A0A3M7RGG7_BRAPC</name>
<proteinExistence type="predicted"/>
<gene>
    <name evidence="1" type="ORF">BpHYR1_015700</name>
</gene>
<evidence type="ECO:0000313" key="2">
    <source>
        <dbReference type="Proteomes" id="UP000276133"/>
    </source>
</evidence>
<organism evidence="1 2">
    <name type="scientific">Brachionus plicatilis</name>
    <name type="common">Marine rotifer</name>
    <name type="synonym">Brachionus muelleri</name>
    <dbReference type="NCBI Taxonomy" id="10195"/>
    <lineage>
        <taxon>Eukaryota</taxon>
        <taxon>Metazoa</taxon>
        <taxon>Spiralia</taxon>
        <taxon>Gnathifera</taxon>
        <taxon>Rotifera</taxon>
        <taxon>Eurotatoria</taxon>
        <taxon>Monogononta</taxon>
        <taxon>Pseudotrocha</taxon>
        <taxon>Ploima</taxon>
        <taxon>Brachionidae</taxon>
        <taxon>Brachionus</taxon>
    </lineage>
</organism>
<keyword evidence="2" id="KW-1185">Reference proteome</keyword>
<protein>
    <submittedName>
        <fullName evidence="1">Uncharacterized protein</fullName>
    </submittedName>
</protein>
<reference evidence="1 2" key="1">
    <citation type="journal article" date="2018" name="Sci. Rep.">
        <title>Genomic signatures of local adaptation to the degree of environmental predictability in rotifers.</title>
        <authorList>
            <person name="Franch-Gras L."/>
            <person name="Hahn C."/>
            <person name="Garcia-Roger E.M."/>
            <person name="Carmona M.J."/>
            <person name="Serra M."/>
            <person name="Gomez A."/>
        </authorList>
    </citation>
    <scope>NUCLEOTIDE SEQUENCE [LARGE SCALE GENOMIC DNA]</scope>
    <source>
        <strain evidence="1">HYR1</strain>
    </source>
</reference>
<sequence>MGTKLVNSQTRLDEIVDVATKTKIKSRRTLIEETFFASEPTVEYVVVLFPGYVAVDHVEEQDAQRPHGRSVAVVAFAQEPLGRRVHPGAKELGVLAGLERTGERAGAKINQFYLVVFQVD</sequence>